<organism evidence="8 9">
    <name type="scientific">Ridgeia piscesae</name>
    <name type="common">Tubeworm</name>
    <dbReference type="NCBI Taxonomy" id="27915"/>
    <lineage>
        <taxon>Eukaryota</taxon>
        <taxon>Metazoa</taxon>
        <taxon>Spiralia</taxon>
        <taxon>Lophotrochozoa</taxon>
        <taxon>Annelida</taxon>
        <taxon>Polychaeta</taxon>
        <taxon>Sedentaria</taxon>
        <taxon>Canalipalpata</taxon>
        <taxon>Sabellida</taxon>
        <taxon>Siboglinidae</taxon>
        <taxon>Ridgeia</taxon>
    </lineage>
</organism>
<feature type="transmembrane region" description="Helical" evidence="7">
    <location>
        <begin position="239"/>
        <end position="261"/>
    </location>
</feature>
<evidence type="ECO:0000256" key="4">
    <source>
        <dbReference type="ARBA" id="ARBA00022989"/>
    </source>
</evidence>
<comment type="caution">
    <text evidence="8">The sequence shown here is derived from an EMBL/GenBank/DDBJ whole genome shotgun (WGS) entry which is preliminary data.</text>
</comment>
<dbReference type="PANTHER" id="PTHR11119">
    <property type="entry name" value="XANTHINE-URACIL / VITAMIN C PERMEASE FAMILY MEMBER"/>
    <property type="match status" value="1"/>
</dbReference>
<feature type="transmembrane region" description="Helical" evidence="7">
    <location>
        <begin position="480"/>
        <end position="503"/>
    </location>
</feature>
<sequence length="593" mass="63545">MPPEVTKEKPDKHHALQYGIDDTPPWYECIGLGFQSFLTMMGGLLAAPLVVASALCIGSDDKTAAGEVVSTTIFVSGLVTLLQSTLGSRLPIVQGGSFAFMAPLFAILSLPEYACVAPSAVNQTMVNGTGAVMDPMTWQGRMQVLQGCLTVAALLEIFVGFIGGVGLLIRFIGPITIAPTILLIGLSLAHVVQHLCATQWWIAIMTTCLLGIFSQVMNKVTLHGAEYLPGVNGKKRTRFFQMYAVMITIIISWSICAILTATDVLPSTPDSWGYEARTDIHIDSLYETPWFRFPYPGQFGRMTFNVAGIFGMMVAIVASILESVGDYHACAKICGAPPPPVHAINRGIFMEGIGCLISGLWGTGIGSTSFSENIGAIGLTKIASRRVIQVGATLVVFVGMFGKIGALLGTIPSPVLGGILLAVMGMICSIGISNLQTVDLNSMRNMFIVGISFFTGIVIPPWVAVHKDTIRLGNDTVNRMVVILLTTSMTVGAVIAFILDNVLPGTMEERGMHGYREIEQAAQTTENDESGKQAFPYSTYDMPFGMSAIRKLACLRYIPISPTYGSKPGDRVNNPEMKGYSNGAVDQSETSIP</sequence>
<keyword evidence="5 7" id="KW-0472">Membrane</keyword>
<feature type="transmembrane region" description="Helical" evidence="7">
    <location>
        <begin position="387"/>
        <end position="409"/>
    </location>
</feature>
<dbReference type="EMBL" id="JAODUO010000972">
    <property type="protein sequence ID" value="KAK2172314.1"/>
    <property type="molecule type" value="Genomic_DNA"/>
</dbReference>
<dbReference type="AlphaFoldDB" id="A0AAD9NM82"/>
<evidence type="ECO:0000256" key="5">
    <source>
        <dbReference type="ARBA" id="ARBA00023136"/>
    </source>
</evidence>
<name>A0AAD9NM82_RIDPI</name>
<feature type="transmembrane region" description="Helical" evidence="7">
    <location>
        <begin position="302"/>
        <end position="321"/>
    </location>
</feature>
<feature type="transmembrane region" description="Helical" evidence="7">
    <location>
        <begin position="447"/>
        <end position="465"/>
    </location>
</feature>
<feature type="transmembrane region" description="Helical" evidence="7">
    <location>
        <begin position="175"/>
        <end position="192"/>
    </location>
</feature>
<evidence type="ECO:0000313" key="8">
    <source>
        <dbReference type="EMBL" id="KAK2172314.1"/>
    </source>
</evidence>
<dbReference type="Proteomes" id="UP001209878">
    <property type="component" value="Unassembled WGS sequence"/>
</dbReference>
<protein>
    <submittedName>
        <fullName evidence="8">Uncharacterized protein</fullName>
    </submittedName>
</protein>
<feature type="transmembrane region" description="Helical" evidence="7">
    <location>
        <begin position="144"/>
        <end position="168"/>
    </location>
</feature>
<feature type="region of interest" description="Disordered" evidence="6">
    <location>
        <begin position="565"/>
        <end position="593"/>
    </location>
</feature>
<evidence type="ECO:0000256" key="6">
    <source>
        <dbReference type="SAM" id="MobiDB-lite"/>
    </source>
</evidence>
<accession>A0AAD9NM82</accession>
<gene>
    <name evidence="8" type="ORF">NP493_974g00019</name>
</gene>
<dbReference type="GO" id="GO:0022857">
    <property type="term" value="F:transmembrane transporter activity"/>
    <property type="evidence" value="ECO:0007669"/>
    <property type="project" value="InterPro"/>
</dbReference>
<feature type="transmembrane region" description="Helical" evidence="7">
    <location>
        <begin position="198"/>
        <end position="218"/>
    </location>
</feature>
<proteinExistence type="inferred from homology"/>
<evidence type="ECO:0000256" key="1">
    <source>
        <dbReference type="ARBA" id="ARBA00004141"/>
    </source>
</evidence>
<keyword evidence="3 7" id="KW-0812">Transmembrane</keyword>
<dbReference type="GO" id="GO:0016020">
    <property type="term" value="C:membrane"/>
    <property type="evidence" value="ECO:0007669"/>
    <property type="project" value="UniProtKB-SubCell"/>
</dbReference>
<feature type="transmembrane region" description="Helical" evidence="7">
    <location>
        <begin position="64"/>
        <end position="82"/>
    </location>
</feature>
<evidence type="ECO:0000313" key="9">
    <source>
        <dbReference type="Proteomes" id="UP001209878"/>
    </source>
</evidence>
<evidence type="ECO:0000256" key="2">
    <source>
        <dbReference type="ARBA" id="ARBA00008821"/>
    </source>
</evidence>
<keyword evidence="9" id="KW-1185">Reference proteome</keyword>
<comment type="similarity">
    <text evidence="2">Belongs to the nucleobase:cation symporter-2 (NCS2) (TC 2.A.40) family.</text>
</comment>
<dbReference type="Pfam" id="PF00860">
    <property type="entry name" value="Xan_ur_permease"/>
    <property type="match status" value="1"/>
</dbReference>
<evidence type="ECO:0000256" key="7">
    <source>
        <dbReference type="SAM" id="Phobius"/>
    </source>
</evidence>
<dbReference type="InterPro" id="IPR006043">
    <property type="entry name" value="NCS2"/>
</dbReference>
<evidence type="ECO:0000256" key="3">
    <source>
        <dbReference type="ARBA" id="ARBA00022692"/>
    </source>
</evidence>
<reference evidence="8" key="1">
    <citation type="journal article" date="2023" name="Mol. Biol. Evol.">
        <title>Third-Generation Sequencing Reveals the Adaptive Role of the Epigenome in Three Deep-Sea Polychaetes.</title>
        <authorList>
            <person name="Perez M."/>
            <person name="Aroh O."/>
            <person name="Sun Y."/>
            <person name="Lan Y."/>
            <person name="Juniper S.K."/>
            <person name="Young C.R."/>
            <person name="Angers B."/>
            <person name="Qian P.Y."/>
        </authorList>
    </citation>
    <scope>NUCLEOTIDE SEQUENCE</scope>
    <source>
        <strain evidence="8">R07B-5</strain>
    </source>
</reference>
<comment type="subcellular location">
    <subcellularLocation>
        <location evidence="1">Membrane</location>
        <topology evidence="1">Multi-pass membrane protein</topology>
    </subcellularLocation>
</comment>
<dbReference type="NCBIfam" id="NF037981">
    <property type="entry name" value="NCS2_1"/>
    <property type="match status" value="1"/>
</dbReference>
<feature type="compositionally biased region" description="Polar residues" evidence="6">
    <location>
        <begin position="584"/>
        <end position="593"/>
    </location>
</feature>
<feature type="transmembrane region" description="Helical" evidence="7">
    <location>
        <begin position="415"/>
        <end position="435"/>
    </location>
</feature>
<feature type="transmembrane region" description="Helical" evidence="7">
    <location>
        <begin position="34"/>
        <end position="57"/>
    </location>
</feature>
<keyword evidence="4 7" id="KW-1133">Transmembrane helix</keyword>